<dbReference type="AlphaFoldDB" id="A0A6P6UJE0"/>
<evidence type="ECO:0000313" key="7">
    <source>
        <dbReference type="Proteomes" id="UP001652660"/>
    </source>
</evidence>
<dbReference type="InterPro" id="IPR003657">
    <property type="entry name" value="WRKY_dom"/>
</dbReference>
<dbReference type="PANTHER" id="PTHR31221">
    <property type="entry name" value="WRKY TRANSCRIPTION FACTOR PROTEIN 1-RELATED"/>
    <property type="match status" value="1"/>
</dbReference>
<dbReference type="SUPFAM" id="SSF118290">
    <property type="entry name" value="WRKY DNA-binding domain"/>
    <property type="match status" value="1"/>
</dbReference>
<accession>A0A6P6UJE0</accession>
<evidence type="ECO:0000259" key="6">
    <source>
        <dbReference type="PROSITE" id="PS50811"/>
    </source>
</evidence>
<dbReference type="Gene3D" id="2.20.25.80">
    <property type="entry name" value="WRKY domain"/>
    <property type="match status" value="1"/>
</dbReference>
<dbReference type="OrthoDB" id="693960at2759"/>
<keyword evidence="5" id="KW-0539">Nucleus</keyword>
<dbReference type="PANTHER" id="PTHR31221:SF283">
    <property type="entry name" value="WRKY DOMAIN-CONTAINING PROTEIN"/>
    <property type="match status" value="1"/>
</dbReference>
<evidence type="ECO:0000256" key="5">
    <source>
        <dbReference type="ARBA" id="ARBA00023242"/>
    </source>
</evidence>
<reference evidence="7" key="1">
    <citation type="journal article" date="2025" name="Foods">
        <title>Unveiling the Microbial Signatures of Arabica Coffee Cherries: Insights into Ripeness Specific Diversity, Functional Traits, and Implications for Quality and Safety.</title>
        <authorList>
            <consortium name="RefSeq"/>
            <person name="Tenea G.N."/>
            <person name="Cifuentes V."/>
            <person name="Reyes P."/>
            <person name="Cevallos-Vallejos M."/>
        </authorList>
    </citation>
    <scope>NUCLEOTIDE SEQUENCE [LARGE SCALE GENOMIC DNA]</scope>
</reference>
<dbReference type="RefSeq" id="XP_027089877.2">
    <property type="nucleotide sequence ID" value="XM_027234076.2"/>
</dbReference>
<dbReference type="Pfam" id="PF03106">
    <property type="entry name" value="WRKY"/>
    <property type="match status" value="1"/>
</dbReference>
<sequence length="220" mass="24981">MFNSPFLPPPEPGISIHHDTVIPSTYTSDYLLDKYFTDHLGSQELSHYLDIPDHGQLLINNVHEDSNSSLTACVHPTLFTQEMTSTTGSSASCMDGMPINSYMEEDQSSCKRVMKRAKVDQGNVIAIRTKTQLEILDDGFKWRKYGKKKVKSNPNPRNYYKCSTEGCKVKKRVERDVEDPSYLVTTYEGRHNHEGPCFIYCDELPLAISYGWTLQPSQSS</sequence>
<evidence type="ECO:0000256" key="1">
    <source>
        <dbReference type="ARBA" id="ARBA00004123"/>
    </source>
</evidence>
<evidence type="ECO:0000256" key="2">
    <source>
        <dbReference type="ARBA" id="ARBA00023015"/>
    </source>
</evidence>
<evidence type="ECO:0000256" key="3">
    <source>
        <dbReference type="ARBA" id="ARBA00023125"/>
    </source>
</evidence>
<keyword evidence="2" id="KW-0805">Transcription regulation</keyword>
<dbReference type="GO" id="GO:0003700">
    <property type="term" value="F:DNA-binding transcription factor activity"/>
    <property type="evidence" value="ECO:0007669"/>
    <property type="project" value="InterPro"/>
</dbReference>
<evidence type="ECO:0000256" key="4">
    <source>
        <dbReference type="ARBA" id="ARBA00023163"/>
    </source>
</evidence>
<keyword evidence="3" id="KW-0238">DNA-binding</keyword>
<keyword evidence="4" id="KW-0804">Transcription</keyword>
<reference evidence="8" key="2">
    <citation type="submission" date="2025-08" db="UniProtKB">
        <authorList>
            <consortium name="RefSeq"/>
        </authorList>
    </citation>
    <scope>IDENTIFICATION</scope>
    <source>
        <tissue evidence="8">Leaves</tissue>
    </source>
</reference>
<dbReference type="SMART" id="SM00774">
    <property type="entry name" value="WRKY"/>
    <property type="match status" value="1"/>
</dbReference>
<proteinExistence type="predicted"/>
<dbReference type="InterPro" id="IPR036576">
    <property type="entry name" value="WRKY_dom_sf"/>
</dbReference>
<keyword evidence="7" id="KW-1185">Reference proteome</keyword>
<dbReference type="PROSITE" id="PS50811">
    <property type="entry name" value="WRKY"/>
    <property type="match status" value="1"/>
</dbReference>
<dbReference type="InterPro" id="IPR044810">
    <property type="entry name" value="WRKY_plant"/>
</dbReference>
<evidence type="ECO:0000313" key="8">
    <source>
        <dbReference type="RefSeq" id="XP_027089877.2"/>
    </source>
</evidence>
<name>A0A6P6UJE0_COFAR</name>
<dbReference type="GO" id="GO:0043565">
    <property type="term" value="F:sequence-specific DNA binding"/>
    <property type="evidence" value="ECO:0007669"/>
    <property type="project" value="InterPro"/>
</dbReference>
<protein>
    <submittedName>
        <fullName evidence="8">Probable WRKY transcription factor 51</fullName>
    </submittedName>
</protein>
<organism evidence="7 8">
    <name type="scientific">Coffea arabica</name>
    <name type="common">Arabian coffee</name>
    <dbReference type="NCBI Taxonomy" id="13443"/>
    <lineage>
        <taxon>Eukaryota</taxon>
        <taxon>Viridiplantae</taxon>
        <taxon>Streptophyta</taxon>
        <taxon>Embryophyta</taxon>
        <taxon>Tracheophyta</taxon>
        <taxon>Spermatophyta</taxon>
        <taxon>Magnoliopsida</taxon>
        <taxon>eudicotyledons</taxon>
        <taxon>Gunneridae</taxon>
        <taxon>Pentapetalae</taxon>
        <taxon>asterids</taxon>
        <taxon>lamiids</taxon>
        <taxon>Gentianales</taxon>
        <taxon>Rubiaceae</taxon>
        <taxon>Ixoroideae</taxon>
        <taxon>Gardenieae complex</taxon>
        <taxon>Bertiereae - Coffeeae clade</taxon>
        <taxon>Coffeeae</taxon>
        <taxon>Coffea</taxon>
    </lineage>
</organism>
<dbReference type="GO" id="GO:0005634">
    <property type="term" value="C:nucleus"/>
    <property type="evidence" value="ECO:0007669"/>
    <property type="project" value="UniProtKB-SubCell"/>
</dbReference>
<dbReference type="GeneID" id="113710968"/>
<comment type="subcellular location">
    <subcellularLocation>
        <location evidence="1">Nucleus</location>
    </subcellularLocation>
</comment>
<gene>
    <name evidence="8" type="primary">LOC113710968</name>
</gene>
<dbReference type="Proteomes" id="UP001652660">
    <property type="component" value="Chromosome 10c"/>
</dbReference>
<feature type="domain" description="WRKY" evidence="6">
    <location>
        <begin position="131"/>
        <end position="196"/>
    </location>
</feature>